<evidence type="ECO:0000313" key="2">
    <source>
        <dbReference type="Proteomes" id="UP000264330"/>
    </source>
</evidence>
<proteinExistence type="predicted"/>
<comment type="caution">
    <text evidence="1">The sequence shown here is derived from an EMBL/GenBank/DDBJ whole genome shotgun (WGS) entry which is preliminary data.</text>
</comment>
<dbReference type="EMBL" id="DPMF01000166">
    <property type="protein sequence ID" value="HCV80785.1"/>
    <property type="molecule type" value="Genomic_DNA"/>
</dbReference>
<dbReference type="Proteomes" id="UP000264330">
    <property type="component" value="Unassembled WGS sequence"/>
</dbReference>
<organism evidence="1 2">
    <name type="scientific">Zunongwangia profunda</name>
    <dbReference type="NCBI Taxonomy" id="398743"/>
    <lineage>
        <taxon>Bacteria</taxon>
        <taxon>Pseudomonadati</taxon>
        <taxon>Bacteroidota</taxon>
        <taxon>Flavobacteriia</taxon>
        <taxon>Flavobacteriales</taxon>
        <taxon>Flavobacteriaceae</taxon>
        <taxon>Zunongwangia</taxon>
    </lineage>
</organism>
<dbReference type="PROSITE" id="PS51257">
    <property type="entry name" value="PROKAR_LIPOPROTEIN"/>
    <property type="match status" value="1"/>
</dbReference>
<dbReference type="AlphaFoldDB" id="A0A3D5IY26"/>
<evidence type="ECO:0000313" key="1">
    <source>
        <dbReference type="EMBL" id="HCV80785.1"/>
    </source>
</evidence>
<sequence length="246" mass="27383">MLDLQKFIKYTMGKKYFLITLITLIVSCSSDDITNKSNQNETETGLTEISKVLTNRKSDSDLSPLFLRLGVTSVTTSNNKLSAKTQKTFNFRGKHIDFSVFSVKIEKNFITLEQDDEFKIGILNKKSYLITTDYKGLLKKASAEILKQKEVFALIAYLNEITYNQDQRVSSKNSNSTMKSEGCNFFTEQGFSVGVGVNETSAKADLASSMEDDIASGATEGCTKIGEPEAVAWTNGTVWVQTWCCK</sequence>
<gene>
    <name evidence="1" type="ORF">DGQ38_07020</name>
</gene>
<reference evidence="1 2" key="1">
    <citation type="journal article" date="2018" name="Nat. Biotechnol.">
        <title>A standardized bacterial taxonomy based on genome phylogeny substantially revises the tree of life.</title>
        <authorList>
            <person name="Parks D.H."/>
            <person name="Chuvochina M."/>
            <person name="Waite D.W."/>
            <person name="Rinke C."/>
            <person name="Skarshewski A."/>
            <person name="Chaumeil P.A."/>
            <person name="Hugenholtz P."/>
        </authorList>
    </citation>
    <scope>NUCLEOTIDE SEQUENCE [LARGE SCALE GENOMIC DNA]</scope>
    <source>
        <strain evidence="1">UBA9359</strain>
    </source>
</reference>
<protein>
    <recommendedName>
        <fullName evidence="3">Lipoprotein</fullName>
    </recommendedName>
</protein>
<accession>A0A3D5IY26</accession>
<name>A0A3D5IY26_9FLAO</name>
<evidence type="ECO:0008006" key="3">
    <source>
        <dbReference type="Google" id="ProtNLM"/>
    </source>
</evidence>